<proteinExistence type="predicted"/>
<sequence>MCLYAFSYKRFFNLDPKIVEVVHIYTSYAIIAINFFFLTYFVFIDTQDKPEFFLPSVILWAIQVGINVITVFAIFFYLARPTKQQLDNMYNDFGAETQDKYKKIKKTINPIFNKIFCRPAVDDIGDFSSDKLITIEIPVRPTVPNESKVEDEKEAKKMDKKARKISEKVFKIIPKTSSSIIKDIFKDGILYSDSDKISKDVHSEIQKMSEDHSKDSENSHVNNIFSANISKTEIKFASDEKTAKLITKITPSKEINDSDKKKIFADAHIEIAIILLKELFNISLEKYGDELQKKISDAILEEIPGYKDKKKEEERIKKLEQLADNIKNVSNNMSKIKEKTEENVAKISNKFKEVSPENSDKFDEISSGIVKVVEKADEINDATGIKEISDKKADDDSKKKENADDKSNEKEKADDFSSKIFKKAEKMSNDISKKIKDEISKKIQDKIKDIVHNILKQNDNKIEPVTSNEEQVSSKKKQVDDKTEKLGEKIQKDQNIIVYNIYEIRNLFSKIMKETILNEGKNDFVKSLKDEKTEETTEETLIKSLKEILIKEDSKDLDVEHIIYIICAILDSESLLFIHKISKDYIKKLKSHVKTSKHIKNQHIKDNIEDYAKALIVIRVLVEVICKNIPLLIIMAIYTSEIVILGYMSVMALITSCLKFLSCFVILCYRYYHSKHSINQLFHKPPSNDQA</sequence>
<keyword evidence="5" id="KW-1185">Reference proteome</keyword>
<keyword evidence="3" id="KW-1133">Transmembrane helix</keyword>
<protein>
    <submittedName>
        <fullName evidence="4">Uncharacterized protein</fullName>
    </submittedName>
</protein>
<comment type="caution">
    <text evidence="4">The sequence shown here is derived from an EMBL/GenBank/DDBJ whole genome shotgun (WGS) entry which is preliminary data.</text>
</comment>
<feature type="coiled-coil region" evidence="1">
    <location>
        <begin position="309"/>
        <end position="339"/>
    </location>
</feature>
<evidence type="ECO:0000313" key="4">
    <source>
        <dbReference type="EMBL" id="RIB21042.1"/>
    </source>
</evidence>
<evidence type="ECO:0000256" key="2">
    <source>
        <dbReference type="SAM" id="MobiDB-lite"/>
    </source>
</evidence>
<keyword evidence="3" id="KW-0472">Membrane</keyword>
<evidence type="ECO:0000313" key="5">
    <source>
        <dbReference type="Proteomes" id="UP000266673"/>
    </source>
</evidence>
<keyword evidence="1" id="KW-0175">Coiled coil</keyword>
<accession>A0A397VGD8</accession>
<feature type="transmembrane region" description="Helical" evidence="3">
    <location>
        <begin position="614"/>
        <end position="638"/>
    </location>
</feature>
<gene>
    <name evidence="4" type="ORF">C2G38_1137893</name>
</gene>
<feature type="transmembrane region" description="Helical" evidence="3">
    <location>
        <begin position="21"/>
        <end position="44"/>
    </location>
</feature>
<reference evidence="4 5" key="1">
    <citation type="submission" date="2018-06" db="EMBL/GenBank/DDBJ databases">
        <title>Comparative genomics reveals the genomic features of Rhizophagus irregularis, R. cerebriforme, R. diaphanum and Gigaspora rosea, and their symbiotic lifestyle signature.</title>
        <authorList>
            <person name="Morin E."/>
            <person name="San Clemente H."/>
            <person name="Chen E.C.H."/>
            <person name="De La Providencia I."/>
            <person name="Hainaut M."/>
            <person name="Kuo A."/>
            <person name="Kohler A."/>
            <person name="Murat C."/>
            <person name="Tang N."/>
            <person name="Roy S."/>
            <person name="Loubradou J."/>
            <person name="Henrissat B."/>
            <person name="Grigoriev I.V."/>
            <person name="Corradi N."/>
            <person name="Roux C."/>
            <person name="Martin F.M."/>
        </authorList>
    </citation>
    <scope>NUCLEOTIDE SEQUENCE [LARGE SCALE GENOMIC DNA]</scope>
    <source>
        <strain evidence="4 5">DAOM 194757</strain>
    </source>
</reference>
<dbReference type="AlphaFoldDB" id="A0A397VGD8"/>
<keyword evidence="3" id="KW-0812">Transmembrane</keyword>
<feature type="transmembrane region" description="Helical" evidence="3">
    <location>
        <begin position="644"/>
        <end position="669"/>
    </location>
</feature>
<organism evidence="4 5">
    <name type="scientific">Gigaspora rosea</name>
    <dbReference type="NCBI Taxonomy" id="44941"/>
    <lineage>
        <taxon>Eukaryota</taxon>
        <taxon>Fungi</taxon>
        <taxon>Fungi incertae sedis</taxon>
        <taxon>Mucoromycota</taxon>
        <taxon>Glomeromycotina</taxon>
        <taxon>Glomeromycetes</taxon>
        <taxon>Diversisporales</taxon>
        <taxon>Gigasporaceae</taxon>
        <taxon>Gigaspora</taxon>
    </lineage>
</organism>
<evidence type="ECO:0000256" key="1">
    <source>
        <dbReference type="SAM" id="Coils"/>
    </source>
</evidence>
<name>A0A397VGD8_9GLOM</name>
<feature type="region of interest" description="Disordered" evidence="2">
    <location>
        <begin position="390"/>
        <end position="415"/>
    </location>
</feature>
<dbReference type="Proteomes" id="UP000266673">
    <property type="component" value="Unassembled WGS sequence"/>
</dbReference>
<feature type="transmembrane region" description="Helical" evidence="3">
    <location>
        <begin position="56"/>
        <end position="79"/>
    </location>
</feature>
<dbReference type="EMBL" id="QKWP01000383">
    <property type="protein sequence ID" value="RIB21042.1"/>
    <property type="molecule type" value="Genomic_DNA"/>
</dbReference>
<evidence type="ECO:0000256" key="3">
    <source>
        <dbReference type="SAM" id="Phobius"/>
    </source>
</evidence>